<organism evidence="2 3">
    <name type="scientific">Hymenobacter aranciens</name>
    <dbReference type="NCBI Taxonomy" id="3063996"/>
    <lineage>
        <taxon>Bacteria</taxon>
        <taxon>Pseudomonadati</taxon>
        <taxon>Bacteroidota</taxon>
        <taxon>Cytophagia</taxon>
        <taxon>Cytophagales</taxon>
        <taxon>Hymenobacteraceae</taxon>
        <taxon>Hymenobacter</taxon>
    </lineage>
</organism>
<comment type="caution">
    <text evidence="2">The sequence shown here is derived from an EMBL/GenBank/DDBJ whole genome shotgun (WGS) entry which is preliminary data.</text>
</comment>
<dbReference type="RefSeq" id="WP_305008517.1">
    <property type="nucleotide sequence ID" value="NZ_JAUQSY010000016.1"/>
</dbReference>
<evidence type="ECO:0000313" key="3">
    <source>
        <dbReference type="Proteomes" id="UP001176429"/>
    </source>
</evidence>
<name>A0ABT9BFQ3_9BACT</name>
<evidence type="ECO:0000313" key="2">
    <source>
        <dbReference type="EMBL" id="MDO7877100.1"/>
    </source>
</evidence>
<protein>
    <recommendedName>
        <fullName evidence="4">LVIVD repeat-containing protein</fullName>
    </recommendedName>
</protein>
<feature type="signal peptide" evidence="1">
    <location>
        <begin position="1"/>
        <end position="20"/>
    </location>
</feature>
<feature type="chain" id="PRO_5045290511" description="LVIVD repeat-containing protein" evidence="1">
    <location>
        <begin position="21"/>
        <end position="169"/>
    </location>
</feature>
<keyword evidence="1" id="KW-0732">Signal</keyword>
<gene>
    <name evidence="2" type="ORF">Q5H93_20310</name>
</gene>
<reference evidence="2" key="1">
    <citation type="submission" date="2023-07" db="EMBL/GenBank/DDBJ databases">
        <authorList>
            <person name="Kim M.K."/>
        </authorList>
    </citation>
    <scope>NUCLEOTIDE SEQUENCE</scope>
    <source>
        <strain evidence="2">ASUV-10-1</strain>
    </source>
</reference>
<sequence length="169" mass="18401">MRQLYLFCLSLALAGCIGNADSISPVMSVSYVPRLMAREQLESAAVGLPPQALHHPGKIFISNRYLFVNEQYQGIHIFDNADPAHPKAVQFLRIPGNVDLAVRGSLLYADSGPDLVTFDISDPAQARVAGRTRNALPELSPPILGMPLPTAYQPANRPANTVIVGWDKR</sequence>
<dbReference type="EMBL" id="JAUQSY010000016">
    <property type="protein sequence ID" value="MDO7877100.1"/>
    <property type="molecule type" value="Genomic_DNA"/>
</dbReference>
<evidence type="ECO:0000256" key="1">
    <source>
        <dbReference type="SAM" id="SignalP"/>
    </source>
</evidence>
<dbReference type="Proteomes" id="UP001176429">
    <property type="component" value="Unassembled WGS sequence"/>
</dbReference>
<dbReference type="Pfam" id="PF08309">
    <property type="entry name" value="LVIVD"/>
    <property type="match status" value="1"/>
</dbReference>
<proteinExistence type="predicted"/>
<dbReference type="PROSITE" id="PS51257">
    <property type="entry name" value="PROKAR_LIPOPROTEIN"/>
    <property type="match status" value="1"/>
</dbReference>
<accession>A0ABT9BFQ3</accession>
<dbReference type="InterPro" id="IPR013211">
    <property type="entry name" value="LVIVD"/>
</dbReference>
<evidence type="ECO:0008006" key="4">
    <source>
        <dbReference type="Google" id="ProtNLM"/>
    </source>
</evidence>
<keyword evidence="3" id="KW-1185">Reference proteome</keyword>